<evidence type="ECO:0000313" key="1">
    <source>
        <dbReference type="EMBL" id="KAL3850456.1"/>
    </source>
</evidence>
<keyword evidence="2" id="KW-1185">Reference proteome</keyword>
<dbReference type="Proteomes" id="UP001634393">
    <property type="component" value="Unassembled WGS sequence"/>
</dbReference>
<dbReference type="PANTHER" id="PTHR34459:SF3">
    <property type="entry name" value="OS01G0264500 PROTEIN"/>
    <property type="match status" value="1"/>
</dbReference>
<comment type="caution">
    <text evidence="1">The sequence shown here is derived from an EMBL/GenBank/DDBJ whole genome shotgun (WGS) entry which is preliminary data.</text>
</comment>
<sequence length="132" mass="13790">MAEELNRGSTDNITMRCHHCAGPLTKEMEASDWTVAPLIRDSFSMIGTAVGGMAGAFNGFNHAMPVVRRWIKGPMWLQFLVGTPPIIVFSAGCAGLAGGSIPALAQLASSSYHVVVSSSPSPPSSSSNVKVT</sequence>
<evidence type="ECO:0008006" key="3">
    <source>
        <dbReference type="Google" id="ProtNLM"/>
    </source>
</evidence>
<dbReference type="EMBL" id="JBJXBP010000001">
    <property type="protein sequence ID" value="KAL3850456.1"/>
    <property type="molecule type" value="Genomic_DNA"/>
</dbReference>
<gene>
    <name evidence="1" type="ORF">ACJIZ3_012338</name>
</gene>
<dbReference type="AlphaFoldDB" id="A0ABD3UNW4"/>
<reference evidence="1 2" key="1">
    <citation type="submission" date="2024-12" db="EMBL/GenBank/DDBJ databases">
        <title>The unique morphological basis and parallel evolutionary history of personate flowers in Penstemon.</title>
        <authorList>
            <person name="Depatie T.H."/>
            <person name="Wessinger C.A."/>
        </authorList>
    </citation>
    <scope>NUCLEOTIDE SEQUENCE [LARGE SCALE GENOMIC DNA]</scope>
    <source>
        <strain evidence="1">WTNN_2</strain>
        <tissue evidence="1">Leaf</tissue>
    </source>
</reference>
<dbReference type="PANTHER" id="PTHR34459">
    <property type="entry name" value="OS01G0264500 PROTEIN"/>
    <property type="match status" value="1"/>
</dbReference>
<name>A0ABD3UNW4_9LAMI</name>
<evidence type="ECO:0000313" key="2">
    <source>
        <dbReference type="Proteomes" id="UP001634393"/>
    </source>
</evidence>
<proteinExistence type="predicted"/>
<protein>
    <recommendedName>
        <fullName evidence="3">Transmembrane protein</fullName>
    </recommendedName>
</protein>
<organism evidence="1 2">
    <name type="scientific">Penstemon smallii</name>
    <dbReference type="NCBI Taxonomy" id="265156"/>
    <lineage>
        <taxon>Eukaryota</taxon>
        <taxon>Viridiplantae</taxon>
        <taxon>Streptophyta</taxon>
        <taxon>Embryophyta</taxon>
        <taxon>Tracheophyta</taxon>
        <taxon>Spermatophyta</taxon>
        <taxon>Magnoliopsida</taxon>
        <taxon>eudicotyledons</taxon>
        <taxon>Gunneridae</taxon>
        <taxon>Pentapetalae</taxon>
        <taxon>asterids</taxon>
        <taxon>lamiids</taxon>
        <taxon>Lamiales</taxon>
        <taxon>Plantaginaceae</taxon>
        <taxon>Cheloneae</taxon>
        <taxon>Penstemon</taxon>
    </lineage>
</organism>
<accession>A0ABD3UNW4</accession>